<evidence type="ECO:0000256" key="9">
    <source>
        <dbReference type="ARBA" id="ARBA00023136"/>
    </source>
</evidence>
<keyword evidence="5" id="KW-1003">Cell membrane</keyword>
<name>A0ABU1VA98_9BURK</name>
<keyword evidence="8" id="KW-0653">Protein transport</keyword>
<organism evidence="11 12">
    <name type="scientific">Hydrogenophaga laconesensis</name>
    <dbReference type="NCBI Taxonomy" id="1805971"/>
    <lineage>
        <taxon>Bacteria</taxon>
        <taxon>Pseudomonadati</taxon>
        <taxon>Pseudomonadota</taxon>
        <taxon>Betaproteobacteria</taxon>
        <taxon>Burkholderiales</taxon>
        <taxon>Comamonadaceae</taxon>
        <taxon>Hydrogenophaga</taxon>
    </lineage>
</organism>
<evidence type="ECO:0000256" key="3">
    <source>
        <dbReference type="ARBA" id="ARBA00021563"/>
    </source>
</evidence>
<evidence type="ECO:0000256" key="4">
    <source>
        <dbReference type="ARBA" id="ARBA00022448"/>
    </source>
</evidence>
<keyword evidence="9" id="KW-0472">Membrane</keyword>
<comment type="similarity">
    <text evidence="2">Belongs to the GSP N family.</text>
</comment>
<evidence type="ECO:0000313" key="12">
    <source>
        <dbReference type="Proteomes" id="UP001265550"/>
    </source>
</evidence>
<evidence type="ECO:0000256" key="5">
    <source>
        <dbReference type="ARBA" id="ARBA00022475"/>
    </source>
</evidence>
<evidence type="ECO:0000256" key="2">
    <source>
        <dbReference type="ARBA" id="ARBA00007208"/>
    </source>
</evidence>
<keyword evidence="4" id="KW-0813">Transport</keyword>
<evidence type="ECO:0000256" key="10">
    <source>
        <dbReference type="ARBA" id="ARBA00030772"/>
    </source>
</evidence>
<protein>
    <recommendedName>
        <fullName evidence="3">Type II secretion system protein N</fullName>
    </recommendedName>
    <alternativeName>
        <fullName evidence="10">General secretion pathway protein N</fullName>
    </alternativeName>
</protein>
<gene>
    <name evidence="11" type="ORF">J2X09_002116</name>
</gene>
<accession>A0ABU1VA98</accession>
<evidence type="ECO:0000256" key="6">
    <source>
        <dbReference type="ARBA" id="ARBA00022519"/>
    </source>
</evidence>
<dbReference type="InterPro" id="IPR022792">
    <property type="entry name" value="T2SS_protein-GspN"/>
</dbReference>
<keyword evidence="12" id="KW-1185">Reference proteome</keyword>
<evidence type="ECO:0000256" key="8">
    <source>
        <dbReference type="ARBA" id="ARBA00022927"/>
    </source>
</evidence>
<keyword evidence="6" id="KW-0997">Cell inner membrane</keyword>
<dbReference type="Pfam" id="PF01203">
    <property type="entry name" value="T2SSN"/>
    <property type="match status" value="1"/>
</dbReference>
<comment type="caution">
    <text evidence="11">The sequence shown here is derived from an EMBL/GenBank/DDBJ whole genome shotgun (WGS) entry which is preliminary data.</text>
</comment>
<sequence>MNGAWPTRLAWIGGLLGLLAALLFFAPARWLANGVTSATQGQLQLVNARGTVWNGQADMVFTGGEGSRTQTALPRGLQWQLAPRLVSGSPAMALRLTAPCCTPEPMAITLIPRLGGAEMRVASSDSQWPAELLSGLGTPWNTLRVEGRLALRTPGMTLRWDQGRTSLQGEAAIEAIDIASRLSALRPLGSYRMTMRANAEGNITTLDLQTLGGALKLQGMGQWVGGRLRFEGVAEAAPEAEAALGNLLNIMGRRQGPRSLLSIG</sequence>
<evidence type="ECO:0000256" key="1">
    <source>
        <dbReference type="ARBA" id="ARBA00004533"/>
    </source>
</evidence>
<reference evidence="11 12" key="1">
    <citation type="submission" date="2023-07" db="EMBL/GenBank/DDBJ databases">
        <title>Sorghum-associated microbial communities from plants grown in Nebraska, USA.</title>
        <authorList>
            <person name="Schachtman D."/>
        </authorList>
    </citation>
    <scope>NUCLEOTIDE SEQUENCE [LARGE SCALE GENOMIC DNA]</scope>
    <source>
        <strain evidence="11 12">BE240</strain>
    </source>
</reference>
<comment type="subcellular location">
    <subcellularLocation>
        <location evidence="1">Cell inner membrane</location>
    </subcellularLocation>
</comment>
<proteinExistence type="inferred from homology"/>
<evidence type="ECO:0000313" key="11">
    <source>
        <dbReference type="EMBL" id="MDR7094375.1"/>
    </source>
</evidence>
<evidence type="ECO:0000256" key="7">
    <source>
        <dbReference type="ARBA" id="ARBA00022692"/>
    </source>
</evidence>
<dbReference type="EMBL" id="JAVDWE010000005">
    <property type="protein sequence ID" value="MDR7094375.1"/>
    <property type="molecule type" value="Genomic_DNA"/>
</dbReference>
<dbReference type="Proteomes" id="UP001265550">
    <property type="component" value="Unassembled WGS sequence"/>
</dbReference>
<dbReference type="RefSeq" id="WP_204733383.1">
    <property type="nucleotide sequence ID" value="NZ_JAVDWE010000005.1"/>
</dbReference>
<keyword evidence="7" id="KW-0812">Transmembrane</keyword>